<organism evidence="1 2">
    <name type="scientific">Phormidesmis priestleyi Ana</name>
    <dbReference type="NCBI Taxonomy" id="1666911"/>
    <lineage>
        <taxon>Bacteria</taxon>
        <taxon>Bacillati</taxon>
        <taxon>Cyanobacteriota</taxon>
        <taxon>Cyanophyceae</taxon>
        <taxon>Leptolyngbyales</taxon>
        <taxon>Leptolyngbyaceae</taxon>
        <taxon>Phormidesmis</taxon>
    </lineage>
</organism>
<sequence length="251" mass="27242">MMRQYVGRSPYLLASVLLGLTAAVWLPLTPWALAQALPMPPDQGAPTGRQRGGASRGDCVKYQELTALVPLVNDVVWSQTSSPTPNFFFYVSHSLTPDIPLELVVQDSEDNYIFRRQFSVDAPSGILKVPVSTEGAGLLPGETYRWTFSIYCDEASPSASVSVFGAIHRVANSVAVEPEIKPERLLTPDTQLDLAREYAAAGLWHEAMALTLSLYPTSSGNVEYLETLSGLLESAGIFDIVPTVLVSKVPE</sequence>
<protein>
    <recommendedName>
        <fullName evidence="3">DUF928 domain-containing protein</fullName>
    </recommendedName>
</protein>
<dbReference type="AlphaFoldDB" id="A0A0N8KN14"/>
<dbReference type="InterPro" id="IPR010328">
    <property type="entry name" value="DUF928"/>
</dbReference>
<evidence type="ECO:0008006" key="3">
    <source>
        <dbReference type="Google" id="ProtNLM"/>
    </source>
</evidence>
<dbReference type="Pfam" id="PF06051">
    <property type="entry name" value="DUF928"/>
    <property type="match status" value="1"/>
</dbReference>
<name>A0A0N8KN14_9CYAN</name>
<dbReference type="PATRIC" id="fig|1666911.3.peg.477"/>
<accession>A0A0N8KN14</accession>
<evidence type="ECO:0000313" key="1">
    <source>
        <dbReference type="EMBL" id="KPQ35266.1"/>
    </source>
</evidence>
<evidence type="ECO:0000313" key="2">
    <source>
        <dbReference type="Proteomes" id="UP000050465"/>
    </source>
</evidence>
<dbReference type="EMBL" id="LJZR01000013">
    <property type="protein sequence ID" value="KPQ35266.1"/>
    <property type="molecule type" value="Genomic_DNA"/>
</dbReference>
<gene>
    <name evidence="1" type="ORF">HLUCCA11_11280</name>
</gene>
<comment type="caution">
    <text evidence="1">The sequence shown here is derived from an EMBL/GenBank/DDBJ whole genome shotgun (WGS) entry which is preliminary data.</text>
</comment>
<proteinExistence type="predicted"/>
<dbReference type="STRING" id="1666911.HLUCCA11_11280"/>
<reference evidence="1 2" key="1">
    <citation type="submission" date="2015-09" db="EMBL/GenBank/DDBJ databases">
        <title>Identification and resolution of microdiversity through metagenomic sequencing of parallel consortia.</title>
        <authorList>
            <person name="Nelson W.C."/>
            <person name="Romine M.F."/>
            <person name="Lindemann S.R."/>
        </authorList>
    </citation>
    <scope>NUCLEOTIDE SEQUENCE [LARGE SCALE GENOMIC DNA]</scope>
    <source>
        <strain evidence="1">Ana</strain>
    </source>
</reference>
<dbReference type="Proteomes" id="UP000050465">
    <property type="component" value="Unassembled WGS sequence"/>
</dbReference>